<dbReference type="Pfam" id="PF08402">
    <property type="entry name" value="TOBE_2"/>
    <property type="match status" value="1"/>
</dbReference>
<reference evidence="12 13" key="1">
    <citation type="submission" date="2016-10" db="EMBL/GenBank/DDBJ databases">
        <title>Description of Gloeomargarita lithophora gen. nov., sp. nov., a thylakoid-bearing basal-branching cyanobacterium with intracellular carbonates, and proposal for Gloeomargaritales ord. nov.</title>
        <authorList>
            <person name="Moreira D."/>
            <person name="Tavera R."/>
            <person name="Benzerara K."/>
            <person name="Skouri-Panet F."/>
            <person name="Couradeau E."/>
            <person name="Gerard E."/>
            <person name="Loussert C."/>
            <person name="Novelo E."/>
            <person name="Zivanovic Y."/>
            <person name="Lopez-Garcia P."/>
        </authorList>
    </citation>
    <scope>NUCLEOTIDE SEQUENCE [LARGE SCALE GENOMIC DNA]</scope>
    <source>
        <strain evidence="12 13">D10</strain>
    </source>
</reference>
<dbReference type="PANTHER" id="PTHR42781:SF4">
    <property type="entry name" value="SPERMIDINE_PUTRESCINE IMPORT ATP-BINDING PROTEIN POTA"/>
    <property type="match status" value="1"/>
</dbReference>
<dbReference type="PANTHER" id="PTHR42781">
    <property type="entry name" value="SPERMIDINE/PUTRESCINE IMPORT ATP-BINDING PROTEIN POTA"/>
    <property type="match status" value="1"/>
</dbReference>
<keyword evidence="5" id="KW-0547">Nucleotide-binding</keyword>
<dbReference type="Proteomes" id="UP000180235">
    <property type="component" value="Chromosome"/>
</dbReference>
<dbReference type="STRING" id="1188229.GlitD10_0793"/>
<dbReference type="FunFam" id="3.40.50.300:FF:000425">
    <property type="entry name" value="Probable ABC transporter, ATP-binding subunit"/>
    <property type="match status" value="1"/>
</dbReference>
<dbReference type="InterPro" id="IPR050093">
    <property type="entry name" value="ABC_SmlMolc_Importer"/>
</dbReference>
<dbReference type="InterPro" id="IPR003439">
    <property type="entry name" value="ABC_transporter-like_ATP-bd"/>
</dbReference>
<evidence type="ECO:0000259" key="11">
    <source>
        <dbReference type="PROSITE" id="PS50893"/>
    </source>
</evidence>
<evidence type="ECO:0000256" key="7">
    <source>
        <dbReference type="ARBA" id="ARBA00023004"/>
    </source>
</evidence>
<dbReference type="PROSITE" id="PS00211">
    <property type="entry name" value="ABC_TRANSPORTER_1"/>
    <property type="match status" value="1"/>
</dbReference>
<feature type="domain" description="ABC transporter" evidence="11">
    <location>
        <begin position="7"/>
        <end position="241"/>
    </location>
</feature>
<dbReference type="RefSeq" id="WP_071455703.1">
    <property type="nucleotide sequence ID" value="NZ_CP017675.1"/>
</dbReference>
<evidence type="ECO:0000256" key="9">
    <source>
        <dbReference type="ARBA" id="ARBA00023136"/>
    </source>
</evidence>
<gene>
    <name evidence="12" type="primary">fbpC</name>
    <name evidence="12" type="ORF">GlitD10_0793</name>
</gene>
<evidence type="ECO:0000313" key="12">
    <source>
        <dbReference type="EMBL" id="APB33107.1"/>
    </source>
</evidence>
<proteinExistence type="predicted"/>
<sequence>MQPPMLLQIDRVGYQFPRQKNATLQEISLSLAPGEILGLLGASGCGKTTLLRLIAGFIAPTTGSIYLEAAVVAGAGQWVPPEARHLGMVFQDYALFPHLNVRRNLEFGLGKLSPPQRQERVSQVLELVRLQDYGERYPHQLSGGQQQRVALARALAPKPRLLLLDEPLSNLDSQVRQQLRIEIRRILKTTSTGGIFVTHDQEEAFAVCDRVAVLHQGQIEQIGTPAELYQNPSSRVVAQLVTQGNWLPAIPQGESTWQTDIGLIAGLPPVPDQSRPCELMIPQENVTLEPDDQGELVIQDGQFLGREYRYCLSTHSGRELHARVGQGSILPVGTRVRLQVKSEGIRVFTVQD</sequence>
<protein>
    <recommendedName>
        <fullName evidence="10">ABC-type quaternary amine transporter</fullName>
        <ecNumber evidence="10">7.6.2.9</ecNumber>
    </recommendedName>
</protein>
<dbReference type="AlphaFoldDB" id="A0A1J0AAZ7"/>
<dbReference type="InterPro" id="IPR013611">
    <property type="entry name" value="Transp-assoc_OB_typ2"/>
</dbReference>
<dbReference type="GO" id="GO:0043190">
    <property type="term" value="C:ATP-binding cassette (ABC) transporter complex"/>
    <property type="evidence" value="ECO:0007669"/>
    <property type="project" value="InterPro"/>
</dbReference>
<keyword evidence="9" id="KW-0472">Membrane</keyword>
<evidence type="ECO:0000256" key="5">
    <source>
        <dbReference type="ARBA" id="ARBA00022741"/>
    </source>
</evidence>
<dbReference type="Gene3D" id="3.40.50.300">
    <property type="entry name" value="P-loop containing nucleotide triphosphate hydrolases"/>
    <property type="match status" value="1"/>
</dbReference>
<keyword evidence="12" id="KW-0378">Hydrolase</keyword>
<accession>A0A1J0AAZ7</accession>
<evidence type="ECO:0000313" key="13">
    <source>
        <dbReference type="Proteomes" id="UP000180235"/>
    </source>
</evidence>
<comment type="subcellular location">
    <subcellularLocation>
        <location evidence="1">Cell inner membrane</location>
        <topology evidence="1">Peripheral membrane protein</topology>
    </subcellularLocation>
</comment>
<dbReference type="GO" id="GO:0016887">
    <property type="term" value="F:ATP hydrolysis activity"/>
    <property type="evidence" value="ECO:0007669"/>
    <property type="project" value="InterPro"/>
</dbReference>
<dbReference type="InterPro" id="IPR017871">
    <property type="entry name" value="ABC_transporter-like_CS"/>
</dbReference>
<keyword evidence="4" id="KW-0410">Iron transport</keyword>
<evidence type="ECO:0000256" key="1">
    <source>
        <dbReference type="ARBA" id="ARBA00004417"/>
    </source>
</evidence>
<dbReference type="InterPro" id="IPR015853">
    <property type="entry name" value="ABC_transpr_FbpC"/>
</dbReference>
<dbReference type="GO" id="GO:0015408">
    <property type="term" value="F:ABC-type ferric iron transporter activity"/>
    <property type="evidence" value="ECO:0007669"/>
    <property type="project" value="InterPro"/>
</dbReference>
<dbReference type="GO" id="GO:0015418">
    <property type="term" value="F:ABC-type quaternary ammonium compound transporting activity"/>
    <property type="evidence" value="ECO:0007669"/>
    <property type="project" value="UniProtKB-EC"/>
</dbReference>
<dbReference type="InterPro" id="IPR027417">
    <property type="entry name" value="P-loop_NTPase"/>
</dbReference>
<dbReference type="SUPFAM" id="SSF52540">
    <property type="entry name" value="P-loop containing nucleoside triphosphate hydrolases"/>
    <property type="match status" value="1"/>
</dbReference>
<dbReference type="OrthoDB" id="508245at2"/>
<dbReference type="Pfam" id="PF00005">
    <property type="entry name" value="ABC_tran"/>
    <property type="match status" value="1"/>
</dbReference>
<evidence type="ECO:0000256" key="2">
    <source>
        <dbReference type="ARBA" id="ARBA00022448"/>
    </source>
</evidence>
<keyword evidence="7" id="KW-0408">Iron</keyword>
<organism evidence="12 13">
    <name type="scientific">Gloeomargarita lithophora Alchichica-D10</name>
    <dbReference type="NCBI Taxonomy" id="1188229"/>
    <lineage>
        <taxon>Bacteria</taxon>
        <taxon>Bacillati</taxon>
        <taxon>Cyanobacteriota</taxon>
        <taxon>Cyanophyceae</taxon>
        <taxon>Gloeomargaritales</taxon>
        <taxon>Gloeomargaritaceae</taxon>
        <taxon>Gloeomargarita</taxon>
    </lineage>
</organism>
<keyword evidence="2" id="KW-0813">Transport</keyword>
<dbReference type="SMART" id="SM00382">
    <property type="entry name" value="AAA"/>
    <property type="match status" value="1"/>
</dbReference>
<name>A0A1J0AAZ7_9CYAN</name>
<keyword evidence="13" id="KW-1185">Reference proteome</keyword>
<dbReference type="SUPFAM" id="SSF50331">
    <property type="entry name" value="MOP-like"/>
    <property type="match status" value="1"/>
</dbReference>
<dbReference type="EMBL" id="CP017675">
    <property type="protein sequence ID" value="APB33107.1"/>
    <property type="molecule type" value="Genomic_DNA"/>
</dbReference>
<evidence type="ECO:0000256" key="3">
    <source>
        <dbReference type="ARBA" id="ARBA00022475"/>
    </source>
</evidence>
<keyword evidence="6" id="KW-0067">ATP-binding</keyword>
<evidence type="ECO:0000256" key="4">
    <source>
        <dbReference type="ARBA" id="ARBA00022496"/>
    </source>
</evidence>
<dbReference type="KEGG" id="glt:GlitD10_0793"/>
<evidence type="ECO:0000256" key="8">
    <source>
        <dbReference type="ARBA" id="ARBA00023065"/>
    </source>
</evidence>
<keyword evidence="8" id="KW-0406">Ion transport</keyword>
<evidence type="ECO:0000256" key="10">
    <source>
        <dbReference type="ARBA" id="ARBA00066388"/>
    </source>
</evidence>
<evidence type="ECO:0000256" key="6">
    <source>
        <dbReference type="ARBA" id="ARBA00022840"/>
    </source>
</evidence>
<keyword evidence="3" id="KW-1003">Cell membrane</keyword>
<dbReference type="InterPro" id="IPR003593">
    <property type="entry name" value="AAA+_ATPase"/>
</dbReference>
<dbReference type="InterPro" id="IPR008995">
    <property type="entry name" value="Mo/tungstate-bd_C_term_dom"/>
</dbReference>
<dbReference type="GO" id="GO:0005524">
    <property type="term" value="F:ATP binding"/>
    <property type="evidence" value="ECO:0007669"/>
    <property type="project" value="UniProtKB-KW"/>
</dbReference>
<dbReference type="PROSITE" id="PS50893">
    <property type="entry name" value="ABC_TRANSPORTER_2"/>
    <property type="match status" value="1"/>
</dbReference>
<dbReference type="CDD" id="cd03259">
    <property type="entry name" value="ABC_Carb_Solutes_like"/>
    <property type="match status" value="1"/>
</dbReference>
<dbReference type="EC" id="7.6.2.9" evidence="10"/>